<proteinExistence type="predicted"/>
<dbReference type="AlphaFoldDB" id="A0A561XI13"/>
<dbReference type="RefSeq" id="WP_146871637.1">
    <property type="nucleotide sequence ID" value="NZ_VJWE01000015.1"/>
</dbReference>
<dbReference type="InterPro" id="IPR029024">
    <property type="entry name" value="TerB-like"/>
</dbReference>
<sequence>MTLDQQKSILTIALLAAFADGNKDDAEREEIRRIAQSLAGDGGVADLPRIYQDVLLQRTSVQAAVQGLSEPMHRQLAYEMAVCVCDVDGRQTAAEREFLTRLKAALQLGDPQTAAFDQQADALVDVAEKAVPMAVPVATAAAAPLAAAVGAGASDAELDKSILNYALLNGALELLPQSWASMAIIPLQVKMVYGIGKAHGMELDQGHIKEFIAAAGVGMTSQYLEQFGRKLLGGLLGKVAGRTIGGLGGAATGMAFSFATTYALGQVAKRYYAGGRVMSTAMLRETFQGLLTPAKQLQTQYLPQIQQKAATLDAGQIMALVRGK</sequence>
<dbReference type="GeneID" id="51112335"/>
<dbReference type="Pfam" id="PF04391">
    <property type="entry name" value="DUF533"/>
    <property type="match status" value="1"/>
</dbReference>
<organism evidence="1 2">
    <name type="scientific">Acidovorax delafieldii</name>
    <name type="common">Pseudomonas delafieldii</name>
    <dbReference type="NCBI Taxonomy" id="47920"/>
    <lineage>
        <taxon>Bacteria</taxon>
        <taxon>Pseudomonadati</taxon>
        <taxon>Pseudomonadota</taxon>
        <taxon>Betaproteobacteria</taxon>
        <taxon>Burkholderiales</taxon>
        <taxon>Comamonadaceae</taxon>
        <taxon>Acidovorax</taxon>
    </lineage>
</organism>
<dbReference type="Proteomes" id="UP000321485">
    <property type="component" value="Unassembled WGS sequence"/>
</dbReference>
<evidence type="ECO:0000313" key="2">
    <source>
        <dbReference type="Proteomes" id="UP000321485"/>
    </source>
</evidence>
<evidence type="ECO:0000313" key="1">
    <source>
        <dbReference type="EMBL" id="TWG35722.1"/>
    </source>
</evidence>
<accession>A0A561XI13</accession>
<name>A0A561XI13_ACIDE</name>
<dbReference type="EMBL" id="VJWE01000015">
    <property type="protein sequence ID" value="TWG35722.1"/>
    <property type="molecule type" value="Genomic_DNA"/>
</dbReference>
<reference evidence="1 2" key="1">
    <citation type="journal article" date="2015" name="Stand. Genomic Sci.">
        <title>Genomic Encyclopedia of Bacterial and Archaeal Type Strains, Phase III: the genomes of soil and plant-associated and newly described type strains.</title>
        <authorList>
            <person name="Whitman W.B."/>
            <person name="Woyke T."/>
            <person name="Klenk H.P."/>
            <person name="Zhou Y."/>
            <person name="Lilburn T.G."/>
            <person name="Beck B.J."/>
            <person name="De Vos P."/>
            <person name="Vandamme P."/>
            <person name="Eisen J.A."/>
            <person name="Garrity G."/>
            <person name="Hugenholtz P."/>
            <person name="Kyrpides N.C."/>
        </authorList>
    </citation>
    <scope>NUCLEOTIDE SEQUENCE [LARGE SCALE GENOMIC DNA]</scope>
    <source>
        <strain evidence="1 2">DSM 64</strain>
    </source>
</reference>
<protein>
    <submittedName>
        <fullName evidence="1">Uncharacterized protein (DUF697 family)</fullName>
    </submittedName>
</protein>
<gene>
    <name evidence="1" type="ORF">ATF69_3284</name>
</gene>
<comment type="caution">
    <text evidence="1">The sequence shown here is derived from an EMBL/GenBank/DDBJ whole genome shotgun (WGS) entry which is preliminary data.</text>
</comment>
<dbReference type="Gene3D" id="1.10.3680.10">
    <property type="entry name" value="TerB-like"/>
    <property type="match status" value="1"/>
</dbReference>
<dbReference type="InterPro" id="IPR007486">
    <property type="entry name" value="YebE"/>
</dbReference>
<dbReference type="SUPFAM" id="SSF158682">
    <property type="entry name" value="TerB-like"/>
    <property type="match status" value="1"/>
</dbReference>